<name>A0A830GAS4_9EURY</name>
<gene>
    <name evidence="1" type="ORF">GCM10009021_11650</name>
</gene>
<organism evidence="1 2">
    <name type="scientific">Halarchaeum nitratireducens</name>
    <dbReference type="NCBI Taxonomy" id="489913"/>
    <lineage>
        <taxon>Archaea</taxon>
        <taxon>Methanobacteriati</taxon>
        <taxon>Methanobacteriota</taxon>
        <taxon>Stenosarchaea group</taxon>
        <taxon>Halobacteria</taxon>
        <taxon>Halobacteriales</taxon>
        <taxon>Halobacteriaceae</taxon>
    </lineage>
</organism>
<dbReference type="RefSeq" id="WP_188877688.1">
    <property type="nucleotide sequence ID" value="NZ_BMOQ01000003.1"/>
</dbReference>
<evidence type="ECO:0000313" key="1">
    <source>
        <dbReference type="EMBL" id="GGN13151.1"/>
    </source>
</evidence>
<reference evidence="1 2" key="1">
    <citation type="journal article" date="2019" name="Int. J. Syst. Evol. Microbiol.">
        <title>The Global Catalogue of Microorganisms (GCM) 10K type strain sequencing project: providing services to taxonomists for standard genome sequencing and annotation.</title>
        <authorList>
            <consortium name="The Broad Institute Genomics Platform"/>
            <consortium name="The Broad Institute Genome Sequencing Center for Infectious Disease"/>
            <person name="Wu L."/>
            <person name="Ma J."/>
        </authorList>
    </citation>
    <scope>NUCLEOTIDE SEQUENCE [LARGE SCALE GENOMIC DNA]</scope>
    <source>
        <strain evidence="1 2">JCM 16331</strain>
    </source>
</reference>
<accession>A0A830GAS4</accession>
<proteinExistence type="predicted"/>
<dbReference type="Proteomes" id="UP000608850">
    <property type="component" value="Unassembled WGS sequence"/>
</dbReference>
<evidence type="ECO:0008006" key="3">
    <source>
        <dbReference type="Google" id="ProtNLM"/>
    </source>
</evidence>
<evidence type="ECO:0000313" key="2">
    <source>
        <dbReference type="Proteomes" id="UP000608850"/>
    </source>
</evidence>
<keyword evidence="2" id="KW-1185">Reference proteome</keyword>
<dbReference type="AlphaFoldDB" id="A0A830GAS4"/>
<dbReference type="OrthoDB" id="270022at2157"/>
<protein>
    <recommendedName>
        <fullName evidence="3">DUF309 domain-containing protein</fullName>
    </recommendedName>
</protein>
<comment type="caution">
    <text evidence="1">The sequence shown here is derived from an EMBL/GenBank/DDBJ whole genome shotgun (WGS) entry which is preliminary data.</text>
</comment>
<sequence length="192" mass="20353">MHEGVRAGIAAFDAGEYAAARDVWRDANEPGERLADAASMIVRGRAGSFDRVAADARAASETLSEFDVKRGVGVAALRDYLDTVAADPEVIARRRPPAIALDGEPVALDDLDVGGVLTLAPAVAAAAGGDRARVEQAVEYARSDLDGEANAFVALCYDVVTDPEARPVAYQRLVERVERREAREADVEGLFG</sequence>
<dbReference type="EMBL" id="BMOQ01000003">
    <property type="protein sequence ID" value="GGN13151.1"/>
    <property type="molecule type" value="Genomic_DNA"/>
</dbReference>